<keyword evidence="10" id="KW-1185">Reference proteome</keyword>
<dbReference type="RefSeq" id="WP_308950458.1">
    <property type="nucleotide sequence ID" value="NZ_JARXHW010000023.1"/>
</dbReference>
<organism evidence="9 10">
    <name type="scientific">Thalassobacterium maritimum</name>
    <dbReference type="NCBI Taxonomy" id="3041265"/>
    <lineage>
        <taxon>Bacteria</taxon>
        <taxon>Pseudomonadati</taxon>
        <taxon>Verrucomicrobiota</taxon>
        <taxon>Opitutia</taxon>
        <taxon>Puniceicoccales</taxon>
        <taxon>Coraliomargaritaceae</taxon>
        <taxon>Thalassobacterium</taxon>
    </lineage>
</organism>
<name>A0ABU1AV76_9BACT</name>
<keyword evidence="7" id="KW-0472">Membrane</keyword>
<evidence type="ECO:0000256" key="7">
    <source>
        <dbReference type="ARBA" id="ARBA00023136"/>
    </source>
</evidence>
<feature type="chain" id="PRO_5046273894" evidence="8">
    <location>
        <begin position="27"/>
        <end position="426"/>
    </location>
</feature>
<dbReference type="Pfam" id="PF16317">
    <property type="entry name" value="Glyco_hydro_99"/>
    <property type="match status" value="1"/>
</dbReference>
<keyword evidence="6" id="KW-0333">Golgi apparatus</keyword>
<evidence type="ECO:0000256" key="2">
    <source>
        <dbReference type="ARBA" id="ARBA00022692"/>
    </source>
</evidence>
<keyword evidence="5" id="KW-1133">Transmembrane helix</keyword>
<dbReference type="Proteomes" id="UP001225316">
    <property type="component" value="Unassembled WGS sequence"/>
</dbReference>
<keyword evidence="2" id="KW-0812">Transmembrane</keyword>
<gene>
    <name evidence="9" type="ORF">QEH52_11045</name>
</gene>
<comment type="subcellular location">
    <subcellularLocation>
        <location evidence="1">Golgi apparatus membrane</location>
        <topology evidence="1">Single-pass type II membrane protein</topology>
    </subcellularLocation>
</comment>
<protein>
    <submittedName>
        <fullName evidence="9">Endo-1,3-alpha-glucanase family glycosylhydrolase</fullName>
    </submittedName>
</protein>
<reference evidence="9 10" key="1">
    <citation type="submission" date="2023-04" db="EMBL/GenBank/DDBJ databases">
        <title>A novel bacteria isolated from coastal sediment.</title>
        <authorList>
            <person name="Liu X.-J."/>
            <person name="Du Z.-J."/>
        </authorList>
    </citation>
    <scope>NUCLEOTIDE SEQUENCE [LARGE SCALE GENOMIC DNA]</scope>
    <source>
        <strain evidence="9 10">SDUM461003</strain>
    </source>
</reference>
<evidence type="ECO:0000256" key="1">
    <source>
        <dbReference type="ARBA" id="ARBA00004323"/>
    </source>
</evidence>
<dbReference type="InterPro" id="IPR026071">
    <property type="entry name" value="Glyco_Hydrolase_99"/>
</dbReference>
<dbReference type="EMBL" id="JARXHW010000023">
    <property type="protein sequence ID" value="MDQ8208047.1"/>
    <property type="molecule type" value="Genomic_DNA"/>
</dbReference>
<comment type="caution">
    <text evidence="9">The sequence shown here is derived from an EMBL/GenBank/DDBJ whole genome shotgun (WGS) entry which is preliminary data.</text>
</comment>
<evidence type="ECO:0000256" key="5">
    <source>
        <dbReference type="ARBA" id="ARBA00022989"/>
    </source>
</evidence>
<accession>A0ABU1AV76</accession>
<evidence type="ECO:0000313" key="9">
    <source>
        <dbReference type="EMBL" id="MDQ8208047.1"/>
    </source>
</evidence>
<evidence type="ECO:0000313" key="10">
    <source>
        <dbReference type="Proteomes" id="UP001225316"/>
    </source>
</evidence>
<evidence type="ECO:0000256" key="8">
    <source>
        <dbReference type="SAM" id="SignalP"/>
    </source>
</evidence>
<dbReference type="PANTHER" id="PTHR13572:SF4">
    <property type="entry name" value="RE57134P"/>
    <property type="match status" value="1"/>
</dbReference>
<keyword evidence="3" id="KW-0378">Hydrolase</keyword>
<evidence type="ECO:0000256" key="3">
    <source>
        <dbReference type="ARBA" id="ARBA00022801"/>
    </source>
</evidence>
<keyword evidence="8" id="KW-0732">Signal</keyword>
<dbReference type="Gene3D" id="3.20.20.80">
    <property type="entry name" value="Glycosidases"/>
    <property type="match status" value="1"/>
</dbReference>
<dbReference type="PANTHER" id="PTHR13572">
    <property type="entry name" value="ENDO-ALPHA-1,2-MANNOSIDASE"/>
    <property type="match status" value="1"/>
</dbReference>
<keyword evidence="4" id="KW-0735">Signal-anchor</keyword>
<sequence length="426" mass="48353">MAYISNTSYCLSCGLSALSLALTACSVGESPDVNESHETGWNVGPAQTVLAAHYMPWFNNPHTSARKLPAWKHWEWRNGDFVKDPERRLGSGLRDVASVQYPLIGAYSSDNREVIRYHLETAKAVGIEAFFVIWYGPGSDVDAVIPQILDLAQEVGLKIAICYEEKLNWQPYRQPKTREDIVQTATEDLSYLLNEYAGHPAYLKRNGEPFIFQFNFWGSDELGARNILPEEWEQIFAALSQPVVYGRQNLNPEYHPGVEANYIWWTKDTTYIEDFADYSRSLVDLGKMDFFMNMIAPGFDDSGVNGWGNGSRALPREGLSTLRDTFLRSWRGDPEVIQLITWNDFNEGTALEPTVDLGYQYIDAIETWWGEHTGRPVNLEDNREPLKRYLGSANEAQLSEVPKNVRQLAEQVSDLTVAQPDYLESL</sequence>
<feature type="signal peptide" evidence="8">
    <location>
        <begin position="1"/>
        <end position="26"/>
    </location>
</feature>
<proteinExistence type="predicted"/>
<evidence type="ECO:0000256" key="6">
    <source>
        <dbReference type="ARBA" id="ARBA00023034"/>
    </source>
</evidence>
<evidence type="ECO:0000256" key="4">
    <source>
        <dbReference type="ARBA" id="ARBA00022968"/>
    </source>
</evidence>